<evidence type="ECO:0000259" key="1">
    <source>
        <dbReference type="Pfam" id="PF08281"/>
    </source>
</evidence>
<organism evidence="2 3">
    <name type="scientific">Faecalibacterium prausnitzii</name>
    <dbReference type="NCBI Taxonomy" id="853"/>
    <lineage>
        <taxon>Bacteria</taxon>
        <taxon>Bacillati</taxon>
        <taxon>Bacillota</taxon>
        <taxon>Clostridia</taxon>
        <taxon>Eubacteriales</taxon>
        <taxon>Oscillospiraceae</taxon>
        <taxon>Faecalibacterium</taxon>
    </lineage>
</organism>
<evidence type="ECO:0000313" key="3">
    <source>
        <dbReference type="Proteomes" id="UP000251281"/>
    </source>
</evidence>
<dbReference type="SUPFAM" id="SSF88659">
    <property type="entry name" value="Sigma3 and sigma4 domains of RNA polymerase sigma factors"/>
    <property type="match status" value="1"/>
</dbReference>
<dbReference type="Gene3D" id="1.10.10.10">
    <property type="entry name" value="Winged helix-like DNA-binding domain superfamily/Winged helix DNA-binding domain"/>
    <property type="match status" value="1"/>
</dbReference>
<accession>A0A329UIU7</accession>
<proteinExistence type="predicted"/>
<feature type="domain" description="RNA polymerase sigma factor 70 region 4 type 2" evidence="1">
    <location>
        <begin position="73"/>
        <end position="125"/>
    </location>
</feature>
<reference evidence="2 3" key="1">
    <citation type="submission" date="2018-02" db="EMBL/GenBank/DDBJ databases">
        <title>Complete genome sequencing of Faecalibacterium prausnitzii strains isolated from the human gut.</title>
        <authorList>
            <person name="Fitzgerald B.C."/>
            <person name="Shkoporov A.N."/>
            <person name="Ross P.R."/>
            <person name="Hill C."/>
        </authorList>
    </citation>
    <scope>NUCLEOTIDE SEQUENCE [LARGE SCALE GENOMIC DNA]</scope>
    <source>
        <strain evidence="2 3">APC923/51-1</strain>
    </source>
</reference>
<dbReference type="InterPro" id="IPR013324">
    <property type="entry name" value="RNA_pol_sigma_r3/r4-like"/>
</dbReference>
<dbReference type="InterPro" id="IPR036388">
    <property type="entry name" value="WH-like_DNA-bd_sf"/>
</dbReference>
<dbReference type="EMBL" id="PRLD01000001">
    <property type="protein sequence ID" value="RAW60950.1"/>
    <property type="molecule type" value="Genomic_DNA"/>
</dbReference>
<comment type="caution">
    <text evidence="2">The sequence shown here is derived from an EMBL/GenBank/DDBJ whole genome shotgun (WGS) entry which is preliminary data.</text>
</comment>
<dbReference type="AlphaFoldDB" id="A0A329UIU7"/>
<protein>
    <submittedName>
        <fullName evidence="2">RNA polymerase subunit sigma-24</fullName>
    </submittedName>
</protein>
<name>A0A329UIU7_9FIRM</name>
<sequence length="131" mass="15626">MCRVTILDENGIPVTVEVSREIYQVFVDYEREVERQRKADFRHRDARSWDTCLIFEVSTETLEQTYERIRTLHEIQEALNEFTPKQRRRFLLHFAYGYTYMEIAKMEGSNKSTVMRSAKVALKKIQKKLAA</sequence>
<dbReference type="Pfam" id="PF08281">
    <property type="entry name" value="Sigma70_r4_2"/>
    <property type="match status" value="1"/>
</dbReference>
<dbReference type="InterPro" id="IPR013249">
    <property type="entry name" value="RNA_pol_sigma70_r4_t2"/>
</dbReference>
<dbReference type="GO" id="GO:0006352">
    <property type="term" value="P:DNA-templated transcription initiation"/>
    <property type="evidence" value="ECO:0007669"/>
    <property type="project" value="InterPro"/>
</dbReference>
<dbReference type="GO" id="GO:0003677">
    <property type="term" value="F:DNA binding"/>
    <property type="evidence" value="ECO:0007669"/>
    <property type="project" value="InterPro"/>
</dbReference>
<gene>
    <name evidence="2" type="ORF">C4N24_02255</name>
</gene>
<dbReference type="GO" id="GO:0016987">
    <property type="term" value="F:sigma factor activity"/>
    <property type="evidence" value="ECO:0007669"/>
    <property type="project" value="InterPro"/>
</dbReference>
<evidence type="ECO:0000313" key="2">
    <source>
        <dbReference type="EMBL" id="RAW60950.1"/>
    </source>
</evidence>
<dbReference type="Proteomes" id="UP000251281">
    <property type="component" value="Unassembled WGS sequence"/>
</dbReference>